<evidence type="ECO:0000313" key="1">
    <source>
        <dbReference type="EMBL" id="MPN27369.1"/>
    </source>
</evidence>
<proteinExistence type="predicted"/>
<sequence>MGGLVPVFIHRCIAEAVISTKIDDDATLEDGRGNQFACHGMRQGKEKNRTTLARFFDILFLKQQVTTGEEGGIDIRETLSCIGVGSEIGNFNQRVVCKKSDKLRSCIACGPDDSNV</sequence>
<protein>
    <submittedName>
        <fullName evidence="1">Uncharacterized protein</fullName>
    </submittedName>
</protein>
<reference evidence="1" key="1">
    <citation type="submission" date="2019-08" db="EMBL/GenBank/DDBJ databases">
        <authorList>
            <person name="Kucharzyk K."/>
            <person name="Murdoch R.W."/>
            <person name="Higgins S."/>
            <person name="Loffler F."/>
        </authorList>
    </citation>
    <scope>NUCLEOTIDE SEQUENCE</scope>
</reference>
<accession>A0A645GN88</accession>
<comment type="caution">
    <text evidence="1">The sequence shown here is derived from an EMBL/GenBank/DDBJ whole genome shotgun (WGS) entry which is preliminary data.</text>
</comment>
<dbReference type="AlphaFoldDB" id="A0A645GN88"/>
<name>A0A645GN88_9ZZZZ</name>
<dbReference type="EMBL" id="VSSQ01077227">
    <property type="protein sequence ID" value="MPN27369.1"/>
    <property type="molecule type" value="Genomic_DNA"/>
</dbReference>
<organism evidence="1">
    <name type="scientific">bioreactor metagenome</name>
    <dbReference type="NCBI Taxonomy" id="1076179"/>
    <lineage>
        <taxon>unclassified sequences</taxon>
        <taxon>metagenomes</taxon>
        <taxon>ecological metagenomes</taxon>
    </lineage>
</organism>
<gene>
    <name evidence="1" type="ORF">SDC9_174800</name>
</gene>